<evidence type="ECO:0000313" key="3">
    <source>
        <dbReference type="Proteomes" id="UP001054252"/>
    </source>
</evidence>
<name>A0AAV5KAE1_9ROSI</name>
<dbReference type="AlphaFoldDB" id="A0AAV5KAE1"/>
<dbReference type="Proteomes" id="UP001054252">
    <property type="component" value="Unassembled WGS sequence"/>
</dbReference>
<keyword evidence="3" id="KW-1185">Reference proteome</keyword>
<protein>
    <submittedName>
        <fullName evidence="2">Uncharacterized protein</fullName>
    </submittedName>
</protein>
<evidence type="ECO:0000313" key="2">
    <source>
        <dbReference type="EMBL" id="GKV21101.1"/>
    </source>
</evidence>
<feature type="region of interest" description="Disordered" evidence="1">
    <location>
        <begin position="16"/>
        <end position="46"/>
    </location>
</feature>
<sequence length="91" mass="10539">MIYLFFSKHIKKAYQVQQRDSRARPSYLSGNSKRTRAQGSHESAQDQRLYGSMEFFKFGRSGCSPKKFNSFDSRKLDRTLQKCGSNAVHSH</sequence>
<feature type="compositionally biased region" description="Polar residues" evidence="1">
    <location>
        <begin position="28"/>
        <end position="42"/>
    </location>
</feature>
<evidence type="ECO:0000256" key="1">
    <source>
        <dbReference type="SAM" id="MobiDB-lite"/>
    </source>
</evidence>
<organism evidence="2 3">
    <name type="scientific">Rubroshorea leprosula</name>
    <dbReference type="NCBI Taxonomy" id="152421"/>
    <lineage>
        <taxon>Eukaryota</taxon>
        <taxon>Viridiplantae</taxon>
        <taxon>Streptophyta</taxon>
        <taxon>Embryophyta</taxon>
        <taxon>Tracheophyta</taxon>
        <taxon>Spermatophyta</taxon>
        <taxon>Magnoliopsida</taxon>
        <taxon>eudicotyledons</taxon>
        <taxon>Gunneridae</taxon>
        <taxon>Pentapetalae</taxon>
        <taxon>rosids</taxon>
        <taxon>malvids</taxon>
        <taxon>Malvales</taxon>
        <taxon>Dipterocarpaceae</taxon>
        <taxon>Rubroshorea</taxon>
    </lineage>
</organism>
<reference evidence="2 3" key="1">
    <citation type="journal article" date="2021" name="Commun. Biol.">
        <title>The genome of Shorea leprosula (Dipterocarpaceae) highlights the ecological relevance of drought in aseasonal tropical rainforests.</title>
        <authorList>
            <person name="Ng K.K.S."/>
            <person name="Kobayashi M.J."/>
            <person name="Fawcett J.A."/>
            <person name="Hatakeyama M."/>
            <person name="Paape T."/>
            <person name="Ng C.H."/>
            <person name="Ang C.C."/>
            <person name="Tnah L.H."/>
            <person name="Lee C.T."/>
            <person name="Nishiyama T."/>
            <person name="Sese J."/>
            <person name="O'Brien M.J."/>
            <person name="Copetti D."/>
            <person name="Mohd Noor M.I."/>
            <person name="Ong R.C."/>
            <person name="Putra M."/>
            <person name="Sireger I.Z."/>
            <person name="Indrioko S."/>
            <person name="Kosugi Y."/>
            <person name="Izuno A."/>
            <person name="Isagi Y."/>
            <person name="Lee S.L."/>
            <person name="Shimizu K.K."/>
        </authorList>
    </citation>
    <scope>NUCLEOTIDE SEQUENCE [LARGE SCALE GENOMIC DNA]</scope>
    <source>
        <strain evidence="2">214</strain>
    </source>
</reference>
<dbReference type="EMBL" id="BPVZ01000056">
    <property type="protein sequence ID" value="GKV21101.1"/>
    <property type="molecule type" value="Genomic_DNA"/>
</dbReference>
<gene>
    <name evidence="2" type="ORF">SLEP1_g31116</name>
</gene>
<proteinExistence type="predicted"/>
<accession>A0AAV5KAE1</accession>
<comment type="caution">
    <text evidence="2">The sequence shown here is derived from an EMBL/GenBank/DDBJ whole genome shotgun (WGS) entry which is preliminary data.</text>
</comment>